<dbReference type="Pfam" id="PF03372">
    <property type="entry name" value="Exo_endo_phos"/>
    <property type="match status" value="1"/>
</dbReference>
<keyword evidence="3" id="KW-1185">Reference proteome</keyword>
<name>A0A6S7HH19_PARCT</name>
<accession>A0A6S7HH19</accession>
<protein>
    <recommendedName>
        <fullName evidence="1">Endonuclease/exonuclease/phosphatase domain-containing protein</fullName>
    </recommendedName>
</protein>
<dbReference type="InterPro" id="IPR005135">
    <property type="entry name" value="Endo/exonuclease/phosphatase"/>
</dbReference>
<comment type="caution">
    <text evidence="2">The sequence shown here is derived from an EMBL/GenBank/DDBJ whole genome shotgun (WGS) entry which is preliminary data.</text>
</comment>
<evidence type="ECO:0000259" key="1">
    <source>
        <dbReference type="Pfam" id="PF03372"/>
    </source>
</evidence>
<feature type="domain" description="Endonuclease/exonuclease/phosphatase" evidence="1">
    <location>
        <begin position="10"/>
        <end position="259"/>
    </location>
</feature>
<dbReference type="InterPro" id="IPR050410">
    <property type="entry name" value="CCR4/nocturin_mRNA_transcr"/>
</dbReference>
<dbReference type="Gene3D" id="3.60.10.10">
    <property type="entry name" value="Endonuclease/exonuclease/phosphatase"/>
    <property type="match status" value="1"/>
</dbReference>
<gene>
    <name evidence="2" type="ORF">PACLA_8A076472</name>
</gene>
<organism evidence="2 3">
    <name type="scientific">Paramuricea clavata</name>
    <name type="common">Red gorgonian</name>
    <name type="synonym">Violescent sea-whip</name>
    <dbReference type="NCBI Taxonomy" id="317549"/>
    <lineage>
        <taxon>Eukaryota</taxon>
        <taxon>Metazoa</taxon>
        <taxon>Cnidaria</taxon>
        <taxon>Anthozoa</taxon>
        <taxon>Octocorallia</taxon>
        <taxon>Malacalcyonacea</taxon>
        <taxon>Plexauridae</taxon>
        <taxon>Paramuricea</taxon>
    </lineage>
</organism>
<dbReference type="PANTHER" id="PTHR12121">
    <property type="entry name" value="CARBON CATABOLITE REPRESSOR PROTEIN 4"/>
    <property type="match status" value="1"/>
</dbReference>
<dbReference type="OrthoDB" id="10253982at2759"/>
<evidence type="ECO:0000313" key="2">
    <source>
        <dbReference type="EMBL" id="CAB4002493.1"/>
    </source>
</evidence>
<dbReference type="GO" id="GO:0000175">
    <property type="term" value="F:3'-5'-RNA exonuclease activity"/>
    <property type="evidence" value="ECO:0007669"/>
    <property type="project" value="TreeGrafter"/>
</dbReference>
<proteinExistence type="predicted"/>
<dbReference type="EMBL" id="CACRXK020004373">
    <property type="protein sequence ID" value="CAB4002493.1"/>
    <property type="molecule type" value="Genomic_DNA"/>
</dbReference>
<sequence>MFQAHSRPCDDGVATFFKTDKFQLKDYEVFGFNEMLGEVIRLDQFENRNEHNERQGQYTVLQDLKSGKEIVVVNVHLIFNFWREPDMHSIQAAMFFRQLYKVLPESAKHSTAWIVCGDFNMKPSFPAYELVKNGQLSESSVEKLRPGKYAYPSLTENKVMTNSERNGVVHEQLRKSISHPLKYSNSAYKVVLGSEPKFTHYEFNDIFQEVFGFDMMKDTLDYIWFSSDLLQANAVLEMVDEEMIKPFRACPNRYFPSDHLALKACFQFHDNDDSAYSSE</sequence>
<reference evidence="2" key="1">
    <citation type="submission" date="2020-04" db="EMBL/GenBank/DDBJ databases">
        <authorList>
            <person name="Alioto T."/>
            <person name="Alioto T."/>
            <person name="Gomez Garrido J."/>
        </authorList>
    </citation>
    <scope>NUCLEOTIDE SEQUENCE</scope>
    <source>
        <strain evidence="2">A484AB</strain>
    </source>
</reference>
<dbReference type="PANTHER" id="PTHR12121:SF98">
    <property type="entry name" value="ENDONUCLEASE_EXONUCLEASE_PHOSPHATASE DOMAIN-CONTAINING PROTEIN"/>
    <property type="match status" value="1"/>
</dbReference>
<dbReference type="InterPro" id="IPR036691">
    <property type="entry name" value="Endo/exonu/phosph_ase_sf"/>
</dbReference>
<dbReference type="Proteomes" id="UP001152795">
    <property type="component" value="Unassembled WGS sequence"/>
</dbReference>
<dbReference type="SUPFAM" id="SSF56219">
    <property type="entry name" value="DNase I-like"/>
    <property type="match status" value="1"/>
</dbReference>
<dbReference type="AlphaFoldDB" id="A0A6S7HH19"/>
<evidence type="ECO:0000313" key="3">
    <source>
        <dbReference type="Proteomes" id="UP001152795"/>
    </source>
</evidence>